<dbReference type="Pfam" id="PF01541">
    <property type="entry name" value="GIY-YIG"/>
    <property type="match status" value="1"/>
</dbReference>
<protein>
    <submittedName>
        <fullName evidence="3">GIY-YIG nuclease family protein</fullName>
    </submittedName>
</protein>
<feature type="domain" description="GIY-YIG" evidence="2">
    <location>
        <begin position="1"/>
        <end position="78"/>
    </location>
</feature>
<evidence type="ECO:0000313" key="4">
    <source>
        <dbReference type="Proteomes" id="UP001369958"/>
    </source>
</evidence>
<dbReference type="PANTHER" id="PTHR34477">
    <property type="entry name" value="UPF0213 PROTEIN YHBQ"/>
    <property type="match status" value="1"/>
</dbReference>
<dbReference type="Proteomes" id="UP001369958">
    <property type="component" value="Chromosome"/>
</dbReference>
<dbReference type="PROSITE" id="PS50164">
    <property type="entry name" value="GIY_YIG"/>
    <property type="match status" value="1"/>
</dbReference>
<comment type="similarity">
    <text evidence="1">Belongs to the UPF0213 family.</text>
</comment>
<dbReference type="EMBL" id="CP146275">
    <property type="protein sequence ID" value="WWT34595.1"/>
    <property type="molecule type" value="Genomic_DNA"/>
</dbReference>
<evidence type="ECO:0000256" key="1">
    <source>
        <dbReference type="ARBA" id="ARBA00007435"/>
    </source>
</evidence>
<dbReference type="InterPro" id="IPR050190">
    <property type="entry name" value="UPF0213_domain"/>
</dbReference>
<dbReference type="SMART" id="SM00465">
    <property type="entry name" value="GIYc"/>
    <property type="match status" value="1"/>
</dbReference>
<dbReference type="CDD" id="cd10448">
    <property type="entry name" value="GIY-YIG_unchar_3"/>
    <property type="match status" value="1"/>
</dbReference>
<dbReference type="RefSeq" id="WP_338610592.1">
    <property type="nucleotide sequence ID" value="NZ_CP146275.1"/>
</dbReference>
<accession>A0ABZ2I5W8</accession>
<organism evidence="3 4">
    <name type="scientific">Pelagibacterium nitratireducens</name>
    <dbReference type="NCBI Taxonomy" id="1046114"/>
    <lineage>
        <taxon>Bacteria</taxon>
        <taxon>Pseudomonadati</taxon>
        <taxon>Pseudomonadota</taxon>
        <taxon>Alphaproteobacteria</taxon>
        <taxon>Hyphomicrobiales</taxon>
        <taxon>Devosiaceae</taxon>
        <taxon>Pelagibacterium</taxon>
    </lineage>
</organism>
<proteinExistence type="inferred from homology"/>
<dbReference type="InterPro" id="IPR035901">
    <property type="entry name" value="GIY-YIG_endonuc_sf"/>
</dbReference>
<reference evidence="3 4" key="1">
    <citation type="submission" date="2024-02" db="EMBL/GenBank/DDBJ databases">
        <title>Complete genome sequence of Pelagibacterium nitratireducens ZH15.</title>
        <authorList>
            <person name="Zhao L.H."/>
        </authorList>
    </citation>
    <scope>NUCLEOTIDE SEQUENCE [LARGE SCALE GENOMIC DNA]</scope>
    <source>
        <strain evidence="3 4">ZH15</strain>
    </source>
</reference>
<dbReference type="InterPro" id="IPR000305">
    <property type="entry name" value="GIY-YIG_endonuc"/>
</dbReference>
<evidence type="ECO:0000259" key="2">
    <source>
        <dbReference type="PROSITE" id="PS50164"/>
    </source>
</evidence>
<evidence type="ECO:0000313" key="3">
    <source>
        <dbReference type="EMBL" id="WWT34595.1"/>
    </source>
</evidence>
<gene>
    <name evidence="3" type="ORF">V6617_09050</name>
</gene>
<keyword evidence="4" id="KW-1185">Reference proteome</keyword>
<sequence length="97" mass="11594">MGGFVYIMAHRRRGATYIGVTNNLVRRIYEHRNSKGGGHTRSYGIHRLVWFEEHADIRDAIHMEKRLKKWEQAWKFELIENANPHWDDLWEEVAGSF</sequence>
<dbReference type="SUPFAM" id="SSF82771">
    <property type="entry name" value="GIY-YIG endonuclease"/>
    <property type="match status" value="1"/>
</dbReference>
<name>A0ABZ2I5W8_9HYPH</name>
<dbReference type="PANTHER" id="PTHR34477:SF5">
    <property type="entry name" value="BSL5627 PROTEIN"/>
    <property type="match status" value="1"/>
</dbReference>
<dbReference type="Gene3D" id="3.40.1440.10">
    <property type="entry name" value="GIY-YIG endonuclease"/>
    <property type="match status" value="1"/>
</dbReference>